<dbReference type="RefSeq" id="WP_128953597.1">
    <property type="nucleotide sequence ID" value="NZ_CP030053.1"/>
</dbReference>
<dbReference type="InterPro" id="IPR013321">
    <property type="entry name" value="Arc_rbn_hlx_hlx"/>
</dbReference>
<protein>
    <recommendedName>
        <fullName evidence="4">Ribbon-helix-helix protein, CopG family</fullName>
    </recommendedName>
</protein>
<dbReference type="GO" id="GO:0006355">
    <property type="term" value="P:regulation of DNA-templated transcription"/>
    <property type="evidence" value="ECO:0007669"/>
    <property type="project" value="InterPro"/>
</dbReference>
<dbReference type="EMBL" id="CP030053">
    <property type="protein sequence ID" value="QAU48840.1"/>
    <property type="molecule type" value="Genomic_DNA"/>
</dbReference>
<gene>
    <name evidence="2" type="ORF">XH91_28120</name>
</gene>
<proteinExistence type="predicted"/>
<dbReference type="AlphaFoldDB" id="A0AAE5X4Z1"/>
<accession>A0AAE5X4Z1</accession>
<organism evidence="2 3">
    <name type="scientific">Bradyrhizobium guangzhouense</name>
    <dbReference type="NCBI Taxonomy" id="1325095"/>
    <lineage>
        <taxon>Bacteria</taxon>
        <taxon>Pseudomonadati</taxon>
        <taxon>Pseudomonadota</taxon>
        <taxon>Alphaproteobacteria</taxon>
        <taxon>Hyphomicrobiales</taxon>
        <taxon>Nitrobacteraceae</taxon>
        <taxon>Bradyrhizobium</taxon>
    </lineage>
</organism>
<feature type="region of interest" description="Disordered" evidence="1">
    <location>
        <begin position="1"/>
        <end position="25"/>
    </location>
</feature>
<dbReference type="InterPro" id="IPR010985">
    <property type="entry name" value="Ribbon_hlx_hlx"/>
</dbReference>
<dbReference type="SUPFAM" id="SSF47598">
    <property type="entry name" value="Ribbon-helix-helix"/>
    <property type="match status" value="1"/>
</dbReference>
<evidence type="ECO:0000313" key="2">
    <source>
        <dbReference type="EMBL" id="QAU48840.1"/>
    </source>
</evidence>
<name>A0AAE5X4Z1_9BRAD</name>
<dbReference type="Gene3D" id="1.10.1220.10">
    <property type="entry name" value="Met repressor-like"/>
    <property type="match status" value="1"/>
</dbReference>
<evidence type="ECO:0008006" key="4">
    <source>
        <dbReference type="Google" id="ProtNLM"/>
    </source>
</evidence>
<evidence type="ECO:0000256" key="1">
    <source>
        <dbReference type="SAM" id="MobiDB-lite"/>
    </source>
</evidence>
<dbReference type="Proteomes" id="UP000288972">
    <property type="component" value="Chromosome"/>
</dbReference>
<feature type="compositionally biased region" description="Basic and acidic residues" evidence="1">
    <location>
        <begin position="1"/>
        <end position="21"/>
    </location>
</feature>
<sequence>MAEKKADAKRGRKPPDGEKKQFLSSMDPDVIRAIKVAAAELDRTASQVLETAAKEWLERHRAGKR</sequence>
<reference evidence="2 3" key="1">
    <citation type="submission" date="2018-06" db="EMBL/GenBank/DDBJ databases">
        <title>Comparative genomics of rhizobia nodulating Arachis hypogaea in China.</title>
        <authorList>
            <person name="Li Y."/>
        </authorList>
    </citation>
    <scope>NUCLEOTIDE SEQUENCE [LARGE SCALE GENOMIC DNA]</scope>
    <source>
        <strain evidence="2 3">CCBAU 51670</strain>
    </source>
</reference>
<dbReference type="KEGG" id="bgz:XH91_28120"/>
<evidence type="ECO:0000313" key="3">
    <source>
        <dbReference type="Proteomes" id="UP000288972"/>
    </source>
</evidence>